<comment type="similarity">
    <text evidence="1">Belongs to the CutA family.</text>
</comment>
<dbReference type="InterPro" id="IPR004323">
    <property type="entry name" value="Ion_tolerance_CutA"/>
</dbReference>
<dbReference type="PANTHER" id="PTHR23419:SF8">
    <property type="entry name" value="FI09726P"/>
    <property type="match status" value="1"/>
</dbReference>
<evidence type="ECO:0000256" key="1">
    <source>
        <dbReference type="ARBA" id="ARBA00010169"/>
    </source>
</evidence>
<dbReference type="InterPro" id="IPR015867">
    <property type="entry name" value="N-reg_PII/ATP_PRibTrfase_C"/>
</dbReference>
<dbReference type="EMBL" id="JBHUFA010000001">
    <property type="protein sequence ID" value="MFD1694089.1"/>
    <property type="molecule type" value="Genomic_DNA"/>
</dbReference>
<dbReference type="PANTHER" id="PTHR23419">
    <property type="entry name" value="DIVALENT CATION TOLERANCE CUTA-RELATED"/>
    <property type="match status" value="1"/>
</dbReference>
<reference evidence="3" key="1">
    <citation type="journal article" date="2019" name="Int. J. Syst. Evol. Microbiol.">
        <title>The Global Catalogue of Microorganisms (GCM) 10K type strain sequencing project: providing services to taxonomists for standard genome sequencing and annotation.</title>
        <authorList>
            <consortium name="The Broad Institute Genomics Platform"/>
            <consortium name="The Broad Institute Genome Sequencing Center for Infectious Disease"/>
            <person name="Wu L."/>
            <person name="Ma J."/>
        </authorList>
    </citation>
    <scope>NUCLEOTIDE SEQUENCE [LARGE SCALE GENOMIC DNA]</scope>
    <source>
        <strain evidence="3">JCM 3369</strain>
    </source>
</reference>
<evidence type="ECO:0000313" key="3">
    <source>
        <dbReference type="Proteomes" id="UP001597327"/>
    </source>
</evidence>
<sequence>MTPALIEVTVTCPDDACASTIARHLVEERLVACANIGPAITSLYRWKGTLEEDREVILTLKTRQHLFDVLCARIGELHPYEVAAILAWPLALVSQDYADWVLSETLASSSYKS</sequence>
<comment type="caution">
    <text evidence="2">The sequence shown here is derived from an EMBL/GenBank/DDBJ whole genome shotgun (WGS) entry which is preliminary data.</text>
</comment>
<gene>
    <name evidence="2" type="primary">cutA</name>
    <name evidence="2" type="ORF">ACFSC7_01045</name>
</gene>
<keyword evidence="3" id="KW-1185">Reference proteome</keyword>
<name>A0ABW4JPW2_9HYPH</name>
<organism evidence="2 3">
    <name type="scientific">Roseibium aestuarii</name>
    <dbReference type="NCBI Taxonomy" id="2600299"/>
    <lineage>
        <taxon>Bacteria</taxon>
        <taxon>Pseudomonadati</taxon>
        <taxon>Pseudomonadota</taxon>
        <taxon>Alphaproteobacteria</taxon>
        <taxon>Hyphomicrobiales</taxon>
        <taxon>Stappiaceae</taxon>
        <taxon>Roseibium</taxon>
    </lineage>
</organism>
<dbReference type="Pfam" id="PF03091">
    <property type="entry name" value="CutA1"/>
    <property type="match status" value="1"/>
</dbReference>
<accession>A0ABW4JPW2</accession>
<evidence type="ECO:0000313" key="2">
    <source>
        <dbReference type="EMBL" id="MFD1694089.1"/>
    </source>
</evidence>
<dbReference type="Proteomes" id="UP001597327">
    <property type="component" value="Unassembled WGS sequence"/>
</dbReference>
<dbReference type="InterPro" id="IPR011322">
    <property type="entry name" value="N-reg_PII-like_a/b"/>
</dbReference>
<proteinExistence type="inferred from homology"/>
<dbReference type="SUPFAM" id="SSF54913">
    <property type="entry name" value="GlnB-like"/>
    <property type="match status" value="1"/>
</dbReference>
<protein>
    <submittedName>
        <fullName evidence="2">Divalent-cation tolerance protein CutA</fullName>
    </submittedName>
</protein>
<dbReference type="Gene3D" id="3.30.70.120">
    <property type="match status" value="1"/>
</dbReference>
<dbReference type="RefSeq" id="WP_149892020.1">
    <property type="nucleotide sequence ID" value="NZ_JBHUFA010000001.1"/>
</dbReference>